<protein>
    <submittedName>
        <fullName evidence="3">Response regulator receiver protein</fullName>
    </submittedName>
</protein>
<dbReference type="InterPro" id="IPR001789">
    <property type="entry name" value="Sig_transdc_resp-reg_receiver"/>
</dbReference>
<dbReference type="PANTHER" id="PTHR44520">
    <property type="entry name" value="RESPONSE REGULATOR RCP1-RELATED"/>
    <property type="match status" value="1"/>
</dbReference>
<dbReference type="InterPro" id="IPR011006">
    <property type="entry name" value="CheY-like_superfamily"/>
</dbReference>
<dbReference type="Gene3D" id="3.40.50.2300">
    <property type="match status" value="1"/>
</dbReference>
<dbReference type="InterPro" id="IPR052893">
    <property type="entry name" value="TCS_response_regulator"/>
</dbReference>
<accession>A0A7U4E656</accession>
<gene>
    <name evidence="3" type="ordered locus">Runsl_2598</name>
</gene>
<sequence length="132" mass="15006">MTPIATILIVDDDMEDQELLREAIKEVDKSVHCFSAKNGEEALDMLHTLHKLPQLIFLDLNMPRMNGKVFLTRLKQLGLLNDIPVIIYTTSKMEIDIQETKQLGARQFITKPNSFEEIIRIVAVLLSAKTSV</sequence>
<reference evidence="4" key="1">
    <citation type="submission" date="2011-06" db="EMBL/GenBank/DDBJ databases">
        <title>The complete genome of chromosome of Runella slithyformis DSM 19594.</title>
        <authorList>
            <consortium name="US DOE Joint Genome Institute (JGI-PGF)"/>
            <person name="Lucas S."/>
            <person name="Han J."/>
            <person name="Lapidus A."/>
            <person name="Bruce D."/>
            <person name="Goodwin L."/>
            <person name="Pitluck S."/>
            <person name="Peters L."/>
            <person name="Kyrpides N."/>
            <person name="Mavromatis K."/>
            <person name="Ivanova N."/>
            <person name="Ovchinnikova G."/>
            <person name="Zhang X."/>
            <person name="Misra M."/>
            <person name="Detter J.C."/>
            <person name="Tapia R."/>
            <person name="Han C."/>
            <person name="Land M."/>
            <person name="Hauser L."/>
            <person name="Markowitz V."/>
            <person name="Cheng J.-F."/>
            <person name="Hugenholtz P."/>
            <person name="Woyke T."/>
            <person name="Wu D."/>
            <person name="Tindall B."/>
            <person name="Faehrich R."/>
            <person name="Brambilla E."/>
            <person name="Klenk H.-P."/>
            <person name="Eisen J.A."/>
        </authorList>
    </citation>
    <scope>NUCLEOTIDE SEQUENCE [LARGE SCALE GENOMIC DNA]</scope>
    <source>
        <strain evidence="4">ATCC 29530 / DSM 19594 / LMG 11500 / NCIMB 11436 / LSU 4</strain>
    </source>
</reference>
<dbReference type="SMART" id="SM00448">
    <property type="entry name" value="REC"/>
    <property type="match status" value="1"/>
</dbReference>
<feature type="domain" description="Response regulatory" evidence="2">
    <location>
        <begin position="6"/>
        <end position="126"/>
    </location>
</feature>
<dbReference type="EMBL" id="CP002859">
    <property type="protein sequence ID" value="AEI48999.1"/>
    <property type="molecule type" value="Genomic_DNA"/>
</dbReference>
<feature type="modified residue" description="4-aspartylphosphate" evidence="1">
    <location>
        <position position="59"/>
    </location>
</feature>
<name>A0A7U4E656_RUNSL</name>
<dbReference type="RefSeq" id="WP_013928308.1">
    <property type="nucleotide sequence ID" value="NC_015703.1"/>
</dbReference>
<evidence type="ECO:0000259" key="2">
    <source>
        <dbReference type="PROSITE" id="PS50110"/>
    </source>
</evidence>
<reference evidence="3 4" key="2">
    <citation type="journal article" date="2012" name="Stand. Genomic Sci.">
        <title>Complete genome sequence of the aquatic bacterium Runella slithyformis type strain (LSU 4(T)).</title>
        <authorList>
            <person name="Copeland A."/>
            <person name="Zhang X."/>
            <person name="Misra M."/>
            <person name="Lapidus A."/>
            <person name="Nolan M."/>
            <person name="Lucas S."/>
            <person name="Deshpande S."/>
            <person name="Cheng J.F."/>
            <person name="Tapia R."/>
            <person name="Goodwin L.A."/>
            <person name="Pitluck S."/>
            <person name="Liolios K."/>
            <person name="Pagani I."/>
            <person name="Ivanova N."/>
            <person name="Mikhailova N."/>
            <person name="Pati A."/>
            <person name="Chen A."/>
            <person name="Palaniappan K."/>
            <person name="Land M."/>
            <person name="Hauser L."/>
            <person name="Pan C."/>
            <person name="Jeffries C.D."/>
            <person name="Detter J.C."/>
            <person name="Brambilla E.M."/>
            <person name="Rohde M."/>
            <person name="Djao O.D."/>
            <person name="Goker M."/>
            <person name="Sikorski J."/>
            <person name="Tindall B.J."/>
            <person name="Woyke T."/>
            <person name="Bristow J."/>
            <person name="Eisen J.A."/>
            <person name="Markowitz V."/>
            <person name="Hugenholtz P."/>
            <person name="Kyrpides N.C."/>
            <person name="Klenk H.P."/>
            <person name="Mavromatis K."/>
        </authorList>
    </citation>
    <scope>NUCLEOTIDE SEQUENCE [LARGE SCALE GENOMIC DNA]</scope>
    <source>
        <strain evidence="4">ATCC 29530 / DSM 19594 / LMG 11500 / NCIMB 11436 / LSU 4</strain>
    </source>
</reference>
<dbReference type="SUPFAM" id="SSF52172">
    <property type="entry name" value="CheY-like"/>
    <property type="match status" value="1"/>
</dbReference>
<evidence type="ECO:0000313" key="3">
    <source>
        <dbReference type="EMBL" id="AEI48999.1"/>
    </source>
</evidence>
<dbReference type="Pfam" id="PF00072">
    <property type="entry name" value="Response_reg"/>
    <property type="match status" value="1"/>
</dbReference>
<dbReference type="KEGG" id="rsi:Runsl_2598"/>
<evidence type="ECO:0000256" key="1">
    <source>
        <dbReference type="PROSITE-ProRule" id="PRU00169"/>
    </source>
</evidence>
<keyword evidence="1" id="KW-0597">Phosphoprotein</keyword>
<dbReference type="AlphaFoldDB" id="A0A7U4E656"/>
<dbReference type="PANTHER" id="PTHR44520:SF2">
    <property type="entry name" value="RESPONSE REGULATOR RCP1"/>
    <property type="match status" value="1"/>
</dbReference>
<organism evidence="3 4">
    <name type="scientific">Runella slithyformis (strain ATCC 29530 / DSM 19594 / LMG 11500 / NCIMB 11436 / LSU 4)</name>
    <dbReference type="NCBI Taxonomy" id="761193"/>
    <lineage>
        <taxon>Bacteria</taxon>
        <taxon>Pseudomonadati</taxon>
        <taxon>Bacteroidota</taxon>
        <taxon>Cytophagia</taxon>
        <taxon>Cytophagales</taxon>
        <taxon>Spirosomataceae</taxon>
        <taxon>Runella</taxon>
    </lineage>
</organism>
<proteinExistence type="predicted"/>
<keyword evidence="4" id="KW-1185">Reference proteome</keyword>
<evidence type="ECO:0000313" key="4">
    <source>
        <dbReference type="Proteomes" id="UP000000493"/>
    </source>
</evidence>
<dbReference type="GO" id="GO:0000160">
    <property type="term" value="P:phosphorelay signal transduction system"/>
    <property type="evidence" value="ECO:0007669"/>
    <property type="project" value="InterPro"/>
</dbReference>
<dbReference type="PROSITE" id="PS50110">
    <property type="entry name" value="RESPONSE_REGULATORY"/>
    <property type="match status" value="1"/>
</dbReference>
<dbReference type="Proteomes" id="UP000000493">
    <property type="component" value="Chromosome"/>
</dbReference>